<dbReference type="AlphaFoldDB" id="A0A379TRP6"/>
<dbReference type="Proteomes" id="UP000255443">
    <property type="component" value="Unassembled WGS sequence"/>
</dbReference>
<sequence length="47" mass="5305">MEYWSIFLFHIDGLQRSERCRPDGVIMAHIAAVIQTSGIFGCFYPAG</sequence>
<accession>A0A379TRP6</accession>
<name>A0A379TRP6_SALER</name>
<proteinExistence type="predicted"/>
<gene>
    <name evidence="1" type="ORF">NCTC7303_05204</name>
</gene>
<evidence type="ECO:0000313" key="1">
    <source>
        <dbReference type="EMBL" id="SUG52876.1"/>
    </source>
</evidence>
<dbReference type="EMBL" id="UGXC01000004">
    <property type="protein sequence ID" value="SUG52876.1"/>
    <property type="molecule type" value="Genomic_DNA"/>
</dbReference>
<evidence type="ECO:0000313" key="2">
    <source>
        <dbReference type="Proteomes" id="UP000255443"/>
    </source>
</evidence>
<reference evidence="1 2" key="1">
    <citation type="submission" date="2018-06" db="EMBL/GenBank/DDBJ databases">
        <authorList>
            <consortium name="Pathogen Informatics"/>
            <person name="Doyle S."/>
        </authorList>
    </citation>
    <scope>NUCLEOTIDE SEQUENCE [LARGE SCALE GENOMIC DNA]</scope>
    <source>
        <strain evidence="1 2">NCTC7303</strain>
    </source>
</reference>
<protein>
    <submittedName>
        <fullName evidence="1">Uncharacterized protein</fullName>
    </submittedName>
</protein>
<organism evidence="1 2">
    <name type="scientific">Salmonella enterica subsp. arizonae</name>
    <dbReference type="NCBI Taxonomy" id="59203"/>
    <lineage>
        <taxon>Bacteria</taxon>
        <taxon>Pseudomonadati</taxon>
        <taxon>Pseudomonadota</taxon>
        <taxon>Gammaproteobacteria</taxon>
        <taxon>Enterobacterales</taxon>
        <taxon>Enterobacteriaceae</taxon>
        <taxon>Salmonella</taxon>
    </lineage>
</organism>